<organism evidence="1 2">
    <name type="scientific">Leucosporidium creatinivorum</name>
    <dbReference type="NCBI Taxonomy" id="106004"/>
    <lineage>
        <taxon>Eukaryota</taxon>
        <taxon>Fungi</taxon>
        <taxon>Dikarya</taxon>
        <taxon>Basidiomycota</taxon>
        <taxon>Pucciniomycotina</taxon>
        <taxon>Microbotryomycetes</taxon>
        <taxon>Leucosporidiales</taxon>
        <taxon>Leucosporidium</taxon>
    </lineage>
</organism>
<keyword evidence="2" id="KW-1185">Reference proteome</keyword>
<dbReference type="OrthoDB" id="64220at2759"/>
<gene>
    <name evidence="1" type="ORF">BCR35DRAFT_287252</name>
</gene>
<dbReference type="InterPro" id="IPR036038">
    <property type="entry name" value="Aminotransferase-like"/>
</dbReference>
<evidence type="ECO:0000313" key="1">
    <source>
        <dbReference type="EMBL" id="ORY90059.1"/>
    </source>
</evidence>
<protein>
    <submittedName>
        <fullName evidence="1">Uncharacterized protein</fullName>
    </submittedName>
</protein>
<dbReference type="InterPro" id="IPR043132">
    <property type="entry name" value="BCAT-like_C"/>
</dbReference>
<dbReference type="EMBL" id="MCGR01000004">
    <property type="protein sequence ID" value="ORY90059.1"/>
    <property type="molecule type" value="Genomic_DNA"/>
</dbReference>
<dbReference type="InterPro" id="IPR001544">
    <property type="entry name" value="Aminotrans_IV"/>
</dbReference>
<comment type="caution">
    <text evidence="1">The sequence shown here is derived from an EMBL/GenBank/DDBJ whole genome shotgun (WGS) entry which is preliminary data.</text>
</comment>
<dbReference type="SUPFAM" id="SSF56752">
    <property type="entry name" value="D-aminoacid aminotransferase-like PLP-dependent enzymes"/>
    <property type="match status" value="1"/>
</dbReference>
<dbReference type="InParanoid" id="A0A1Y2G063"/>
<name>A0A1Y2G063_9BASI</name>
<evidence type="ECO:0000313" key="2">
    <source>
        <dbReference type="Proteomes" id="UP000193467"/>
    </source>
</evidence>
<dbReference type="Proteomes" id="UP000193467">
    <property type="component" value="Unassembled WGS sequence"/>
</dbReference>
<proteinExistence type="predicted"/>
<dbReference type="GO" id="GO:0003824">
    <property type="term" value="F:catalytic activity"/>
    <property type="evidence" value="ECO:0007669"/>
    <property type="project" value="InterPro"/>
</dbReference>
<accession>A0A1Y2G063</accession>
<sequence length="166" mass="18483">MPSYPVKLVLDDQPTSYDDPFLRYKTTERSVYDAARARPGATLHPSPEPGAPPFDTIMYNTKSEVTETTIANVAFRFHHLGADSPFVTPASSCGLLEGVKRAELLEKGDLIEDVITVEQIKEAAKVSGRVEVDTERRADLLRFTGEQSRRHLLQRCTRSVQGISVH</sequence>
<dbReference type="AlphaFoldDB" id="A0A1Y2G063"/>
<reference evidence="1 2" key="1">
    <citation type="submission" date="2016-07" db="EMBL/GenBank/DDBJ databases">
        <title>Pervasive Adenine N6-methylation of Active Genes in Fungi.</title>
        <authorList>
            <consortium name="DOE Joint Genome Institute"/>
            <person name="Mondo S.J."/>
            <person name="Dannebaum R.O."/>
            <person name="Kuo R.C."/>
            <person name="Labutti K."/>
            <person name="Haridas S."/>
            <person name="Kuo A."/>
            <person name="Salamov A."/>
            <person name="Ahrendt S.R."/>
            <person name="Lipzen A."/>
            <person name="Sullivan W."/>
            <person name="Andreopoulos W.B."/>
            <person name="Clum A."/>
            <person name="Lindquist E."/>
            <person name="Daum C."/>
            <person name="Ramamoorthy G.K."/>
            <person name="Gryganskyi A."/>
            <person name="Culley D."/>
            <person name="Magnuson J.K."/>
            <person name="James T.Y."/>
            <person name="O'Malley M.A."/>
            <person name="Stajich J.E."/>
            <person name="Spatafora J.W."/>
            <person name="Visel A."/>
            <person name="Grigoriev I.V."/>
        </authorList>
    </citation>
    <scope>NUCLEOTIDE SEQUENCE [LARGE SCALE GENOMIC DNA]</scope>
    <source>
        <strain evidence="1 2">62-1032</strain>
    </source>
</reference>
<dbReference type="Pfam" id="PF01063">
    <property type="entry name" value="Aminotran_4"/>
    <property type="match status" value="1"/>
</dbReference>
<dbReference type="Gene3D" id="3.20.10.10">
    <property type="entry name" value="D-amino Acid Aminotransferase, subunit A, domain 2"/>
    <property type="match status" value="1"/>
</dbReference>
<dbReference type="STRING" id="106004.A0A1Y2G063"/>